<proteinExistence type="predicted"/>
<protein>
    <submittedName>
        <fullName evidence="1">Clp protease ClpC</fullName>
    </submittedName>
</protein>
<name>A0ACC7NME7_9BURK</name>
<evidence type="ECO:0000313" key="1">
    <source>
        <dbReference type="EMBL" id="MFM0108289.1"/>
    </source>
</evidence>
<keyword evidence="1" id="KW-0645">Protease</keyword>
<reference evidence="1 2" key="1">
    <citation type="journal article" date="2024" name="Chem. Sci.">
        <title>Discovery of megapolipeptins by genome mining of a Burkholderiales bacteria collection.</title>
        <authorList>
            <person name="Paulo B.S."/>
            <person name="Recchia M.J.J."/>
            <person name="Lee S."/>
            <person name="Fergusson C.H."/>
            <person name="Romanowski S.B."/>
            <person name="Hernandez A."/>
            <person name="Krull N."/>
            <person name="Liu D.Y."/>
            <person name="Cavanagh H."/>
            <person name="Bos A."/>
            <person name="Gray C.A."/>
            <person name="Murphy B.T."/>
            <person name="Linington R.G."/>
            <person name="Eustaquio A.S."/>
        </authorList>
    </citation>
    <scope>NUCLEOTIDE SEQUENCE [LARGE SCALE GENOMIC DNA]</scope>
    <source>
        <strain evidence="1 2">RL18-126-BIB-B</strain>
    </source>
</reference>
<organism evidence="1 2">
    <name type="scientific">Paraburkholderia rhynchosiae</name>
    <dbReference type="NCBI Taxonomy" id="487049"/>
    <lineage>
        <taxon>Bacteria</taxon>
        <taxon>Pseudomonadati</taxon>
        <taxon>Pseudomonadota</taxon>
        <taxon>Betaproteobacteria</taxon>
        <taxon>Burkholderiales</taxon>
        <taxon>Burkholderiaceae</taxon>
        <taxon>Paraburkholderia</taxon>
    </lineage>
</organism>
<feature type="non-terminal residue" evidence="1">
    <location>
        <position position="1"/>
    </location>
</feature>
<gene>
    <name evidence="1" type="ORF">PQR01_33865</name>
</gene>
<keyword evidence="2" id="KW-1185">Reference proteome</keyword>
<evidence type="ECO:0000313" key="2">
    <source>
        <dbReference type="Proteomes" id="UP001629235"/>
    </source>
</evidence>
<keyword evidence="1" id="KW-0378">Hydrolase</keyword>
<sequence>RTGLAQGIDLSFDDGLRDHLAQIGYDPEFGARMLKRKIRLEVESQLADALLRGDVRDGDKVTMTYDSGTHSVRVQKGAPPTEAPSEASKQAPAHA</sequence>
<accession>A0ACC7NME7</accession>
<dbReference type="EMBL" id="JAQQDW010000111">
    <property type="protein sequence ID" value="MFM0108289.1"/>
    <property type="molecule type" value="Genomic_DNA"/>
</dbReference>
<dbReference type="Proteomes" id="UP001629235">
    <property type="component" value="Unassembled WGS sequence"/>
</dbReference>
<comment type="caution">
    <text evidence="1">The sequence shown here is derived from an EMBL/GenBank/DDBJ whole genome shotgun (WGS) entry which is preliminary data.</text>
</comment>